<sequence>MTDQVTAGTQNQDQIGSPGASPESLGWRAGLPDPLKTDETFKQYKTVGDFAKAHVETAKKATELEGRMANAIFKPGENATPEEKAAFHKALGVPDKPADYEFPKGEGVEHDEKMLTWARDIFHKAGLNKDQAGQISQAWDELSKNIVSDLKGAEDTALKEVETKLKEEWKADYDKNFELSTRAFKKFAGAELSEFKAHPTLVKAFYEVGKAMGEDFSPAGLHSGVSPPQVGMKYDMPTFA</sequence>
<reference evidence="2" key="1">
    <citation type="submission" date="2020-03" db="EMBL/GenBank/DDBJ databases">
        <title>The deep terrestrial virosphere.</title>
        <authorList>
            <person name="Holmfeldt K."/>
            <person name="Nilsson E."/>
            <person name="Simone D."/>
            <person name="Lopez-Fernandez M."/>
            <person name="Wu X."/>
            <person name="de Brujin I."/>
            <person name="Lundin D."/>
            <person name="Andersson A."/>
            <person name="Bertilsson S."/>
            <person name="Dopson M."/>
        </authorList>
    </citation>
    <scope>NUCLEOTIDE SEQUENCE</scope>
    <source>
        <strain evidence="2">MM415A01210</strain>
    </source>
</reference>
<protein>
    <recommendedName>
        <fullName evidence="3">Capsid assembly protein</fullName>
    </recommendedName>
</protein>
<evidence type="ECO:0000256" key="1">
    <source>
        <dbReference type="SAM" id="MobiDB-lite"/>
    </source>
</evidence>
<feature type="compositionally biased region" description="Polar residues" evidence="1">
    <location>
        <begin position="1"/>
        <end position="15"/>
    </location>
</feature>
<name>A0A6M3K7S4_9ZZZZ</name>
<organism evidence="2">
    <name type="scientific">viral metagenome</name>
    <dbReference type="NCBI Taxonomy" id="1070528"/>
    <lineage>
        <taxon>unclassified sequences</taxon>
        <taxon>metagenomes</taxon>
        <taxon>organismal metagenomes</taxon>
    </lineage>
</organism>
<dbReference type="AlphaFoldDB" id="A0A6M3K7S4"/>
<proteinExistence type="predicted"/>
<dbReference type="EMBL" id="MT142303">
    <property type="protein sequence ID" value="QJA77796.1"/>
    <property type="molecule type" value="Genomic_DNA"/>
</dbReference>
<evidence type="ECO:0000313" key="2">
    <source>
        <dbReference type="EMBL" id="QJA77796.1"/>
    </source>
</evidence>
<feature type="region of interest" description="Disordered" evidence="1">
    <location>
        <begin position="1"/>
        <end position="34"/>
    </location>
</feature>
<accession>A0A6M3K7S4</accession>
<evidence type="ECO:0008006" key="3">
    <source>
        <dbReference type="Google" id="ProtNLM"/>
    </source>
</evidence>
<gene>
    <name evidence="2" type="ORF">MM415A01210_0005</name>
</gene>